<dbReference type="AlphaFoldDB" id="A0A344URG8"/>
<protein>
    <submittedName>
        <fullName evidence="1">Uncharacterized protein</fullName>
    </submittedName>
</protein>
<dbReference type="EMBL" id="CP025198">
    <property type="protein sequence ID" value="AXE37866.1"/>
    <property type="molecule type" value="Genomic_DNA"/>
</dbReference>
<dbReference type="KEGG" id="acij:JS278_00675"/>
<sequence>MRVMPFRALQDDTLEEQVPRMWLRGKSFEAGEDISGWDYLTEMKVEGRLAYDPEELIVQSGLVGSELRRMTAVIRADCPATGERFSGLSRMDLARHDVSLALEIPAGTVAEELEVQYEIVLNGPDSEATSNRAAHLKGSRLYAGGRPYRFRLEGDGSLFPVEAVSFRGGEFPARSAWLIKFQGEDLIAPFMGSVRLFVNRDHPVSKQLIDTGTGPAKSVLMRDVLLQMLVTVASRQNDDEVLDDFPQGSTGAVLDELCANYLDEPLQMAVNDIRETPYRVFSQLQESTSFLEGAEKR</sequence>
<name>A0A344URG8_9ACTN</name>
<dbReference type="Proteomes" id="UP000251995">
    <property type="component" value="Chromosome"/>
</dbReference>
<dbReference type="RefSeq" id="WP_114043966.1">
    <property type="nucleotide sequence ID" value="NZ_CP025198.1"/>
</dbReference>
<gene>
    <name evidence="1" type="ORF">JS278_00675</name>
</gene>
<proteinExistence type="predicted"/>
<evidence type="ECO:0000313" key="1">
    <source>
        <dbReference type="EMBL" id="AXE37866.1"/>
    </source>
</evidence>
<dbReference type="OrthoDB" id="4871302at2"/>
<accession>A0A344URG8</accession>
<evidence type="ECO:0000313" key="2">
    <source>
        <dbReference type="Proteomes" id="UP000251995"/>
    </source>
</evidence>
<keyword evidence="2" id="KW-1185">Reference proteome</keyword>
<reference evidence="1 2" key="1">
    <citation type="submission" date="2017-12" db="EMBL/GenBank/DDBJ databases">
        <title>The whole genome sequence of the Acidipropionibacterium virtanenii sp. nov. type strain JS278.</title>
        <authorList>
            <person name="Laine P."/>
            <person name="Deptula P."/>
            <person name="Varmanen P."/>
            <person name="Auvinen P."/>
        </authorList>
    </citation>
    <scope>NUCLEOTIDE SEQUENCE [LARGE SCALE GENOMIC DNA]</scope>
    <source>
        <strain evidence="1 2">JS278</strain>
    </source>
</reference>
<organism evidence="1 2">
    <name type="scientific">Acidipropionibacterium virtanenii</name>
    <dbReference type="NCBI Taxonomy" id="2057246"/>
    <lineage>
        <taxon>Bacteria</taxon>
        <taxon>Bacillati</taxon>
        <taxon>Actinomycetota</taxon>
        <taxon>Actinomycetes</taxon>
        <taxon>Propionibacteriales</taxon>
        <taxon>Propionibacteriaceae</taxon>
        <taxon>Acidipropionibacterium</taxon>
    </lineage>
</organism>